<reference evidence="1 2" key="2">
    <citation type="submission" date="2016-03" db="EMBL/GenBank/DDBJ databases">
        <title>New uncultured bacterium of the family Gallionellaceae from acid mine drainage: description and reconstruction of genome based on metagenomic analysis of microbial community.</title>
        <authorList>
            <person name="Kadnikov V."/>
            <person name="Ivasenko D."/>
            <person name="Beletsky A."/>
            <person name="Mardanov A."/>
            <person name="Danilova E."/>
            <person name="Pimenov N."/>
            <person name="Karnachuk O."/>
            <person name="Ravin N."/>
        </authorList>
    </citation>
    <scope>NUCLEOTIDE SEQUENCE [LARGE SCALE GENOMIC DNA]</scope>
    <source>
        <strain evidence="1">ShG14-8</strain>
    </source>
</reference>
<protein>
    <submittedName>
        <fullName evidence="1">Uncharacterized protein</fullName>
    </submittedName>
</protein>
<comment type="caution">
    <text evidence="1">The sequence shown here is derived from an EMBL/GenBank/DDBJ whole genome shotgun (WGS) entry which is preliminary data.</text>
</comment>
<organism evidence="1 2">
    <name type="scientific">Candidatus Gallionella acididurans</name>
    <dbReference type="NCBI Taxonomy" id="1796491"/>
    <lineage>
        <taxon>Bacteria</taxon>
        <taxon>Pseudomonadati</taxon>
        <taxon>Pseudomonadota</taxon>
        <taxon>Betaproteobacteria</taxon>
        <taxon>Nitrosomonadales</taxon>
        <taxon>Gallionellaceae</taxon>
        <taxon>Gallionella</taxon>
    </lineage>
</organism>
<name>A0A139BRB4_9PROT</name>
<sequence>MLLIAIWSRTMDTIRIAKAKPNRYTTSMIKKRAPEQYAANLAPFGCRMLRDKAAQVGEFTR</sequence>
<dbReference type="AlphaFoldDB" id="A0A139BRB4"/>
<accession>A0A139BRB4</accession>
<evidence type="ECO:0000313" key="2">
    <source>
        <dbReference type="Proteomes" id="UP000070578"/>
    </source>
</evidence>
<gene>
    <name evidence="1" type="ORF">AWT59_2368</name>
</gene>
<reference evidence="1 2" key="1">
    <citation type="submission" date="2016-02" db="EMBL/GenBank/DDBJ databases">
        <authorList>
            <person name="Wen L."/>
            <person name="He K."/>
            <person name="Yang H."/>
        </authorList>
    </citation>
    <scope>NUCLEOTIDE SEQUENCE [LARGE SCALE GENOMIC DNA]</scope>
    <source>
        <strain evidence="1">ShG14-8</strain>
    </source>
</reference>
<dbReference type="Proteomes" id="UP000070578">
    <property type="component" value="Unassembled WGS sequence"/>
</dbReference>
<proteinExistence type="predicted"/>
<dbReference type="EMBL" id="LSLI01000071">
    <property type="protein sequence ID" value="KXS31501.1"/>
    <property type="molecule type" value="Genomic_DNA"/>
</dbReference>
<evidence type="ECO:0000313" key="1">
    <source>
        <dbReference type="EMBL" id="KXS31501.1"/>
    </source>
</evidence>